<dbReference type="PIRSF" id="PIRSF019543">
    <property type="entry name" value="Clavaminate_syn"/>
    <property type="match status" value="1"/>
</dbReference>
<keyword evidence="3" id="KW-0560">Oxidoreductase</keyword>
<dbReference type="Pfam" id="PF02668">
    <property type="entry name" value="TauD"/>
    <property type="match status" value="1"/>
</dbReference>
<organism evidence="6 7">
    <name type="scientific">Kineosporia mesophila</name>
    <dbReference type="NCBI Taxonomy" id="566012"/>
    <lineage>
        <taxon>Bacteria</taxon>
        <taxon>Bacillati</taxon>
        <taxon>Actinomycetota</taxon>
        <taxon>Actinomycetes</taxon>
        <taxon>Kineosporiales</taxon>
        <taxon>Kineosporiaceae</taxon>
        <taxon>Kineosporia</taxon>
    </lineage>
</organism>
<dbReference type="InterPro" id="IPR014503">
    <property type="entry name" value="Clavaminate_syn-like"/>
</dbReference>
<dbReference type="NCBIfam" id="NF041363">
    <property type="entry name" value="GntD_guanitoxin"/>
    <property type="match status" value="1"/>
</dbReference>
<comment type="caution">
    <text evidence="6">The sequence shown here is derived from an EMBL/GenBank/DDBJ whole genome shotgun (WGS) entry which is preliminary data.</text>
</comment>
<evidence type="ECO:0000313" key="7">
    <source>
        <dbReference type="Proteomes" id="UP001501074"/>
    </source>
</evidence>
<gene>
    <name evidence="6" type="ORF">GCM10022223_16270</name>
</gene>
<evidence type="ECO:0000256" key="4">
    <source>
        <dbReference type="ARBA" id="ARBA00023004"/>
    </source>
</evidence>
<name>A0ABP6Z9X6_9ACTN</name>
<reference evidence="7" key="1">
    <citation type="journal article" date="2019" name="Int. J. Syst. Evol. Microbiol.">
        <title>The Global Catalogue of Microorganisms (GCM) 10K type strain sequencing project: providing services to taxonomists for standard genome sequencing and annotation.</title>
        <authorList>
            <consortium name="The Broad Institute Genomics Platform"/>
            <consortium name="The Broad Institute Genome Sequencing Center for Infectious Disease"/>
            <person name="Wu L."/>
            <person name="Ma J."/>
        </authorList>
    </citation>
    <scope>NUCLEOTIDE SEQUENCE [LARGE SCALE GENOMIC DNA]</scope>
    <source>
        <strain evidence="7">JCM 16902</strain>
    </source>
</reference>
<dbReference type="SUPFAM" id="SSF51197">
    <property type="entry name" value="Clavaminate synthase-like"/>
    <property type="match status" value="1"/>
</dbReference>
<keyword evidence="7" id="KW-1185">Reference proteome</keyword>
<dbReference type="InterPro" id="IPR042098">
    <property type="entry name" value="TauD-like_sf"/>
</dbReference>
<evidence type="ECO:0000256" key="3">
    <source>
        <dbReference type="ARBA" id="ARBA00023002"/>
    </source>
</evidence>
<dbReference type="InterPro" id="IPR053447">
    <property type="entry name" value="Alpha-KG_dependent_hydroxylase"/>
</dbReference>
<evidence type="ECO:0000256" key="1">
    <source>
        <dbReference type="ARBA" id="ARBA00008425"/>
    </source>
</evidence>
<keyword evidence="2" id="KW-0479">Metal-binding</keyword>
<feature type="domain" description="TauD/TfdA-like" evidence="5">
    <location>
        <begin position="141"/>
        <end position="316"/>
    </location>
</feature>
<protein>
    <submittedName>
        <fullName evidence="6">Clavaminate synthase family protein</fullName>
    </submittedName>
</protein>
<dbReference type="Gene3D" id="3.60.130.10">
    <property type="entry name" value="Clavaminate synthase-like"/>
    <property type="match status" value="1"/>
</dbReference>
<accession>A0ABP6Z9X6</accession>
<dbReference type="EMBL" id="BAAAZO010000002">
    <property type="protein sequence ID" value="GAA3601315.1"/>
    <property type="molecule type" value="Genomic_DNA"/>
</dbReference>
<proteinExistence type="inferred from homology"/>
<evidence type="ECO:0000313" key="6">
    <source>
        <dbReference type="EMBL" id="GAA3601315.1"/>
    </source>
</evidence>
<keyword evidence="4" id="KW-0408">Iron</keyword>
<dbReference type="Proteomes" id="UP001501074">
    <property type="component" value="Unassembled WGS sequence"/>
</dbReference>
<evidence type="ECO:0000259" key="5">
    <source>
        <dbReference type="Pfam" id="PF02668"/>
    </source>
</evidence>
<evidence type="ECO:0000256" key="2">
    <source>
        <dbReference type="ARBA" id="ARBA00022723"/>
    </source>
</evidence>
<dbReference type="InterPro" id="IPR003819">
    <property type="entry name" value="TauD/TfdA-like"/>
</dbReference>
<comment type="similarity">
    <text evidence="1">Belongs to the clavaminate synthase family.</text>
</comment>
<sequence length="338" mass="38237">MDPKLNEYTLSGPEADGIRAGIESLARSGAAPKDPEFYEENWQADTLLPSGVHEFLRRFRRSESGPVCVIHGFPVDDAQVGATPGHWREALGVTSTRAHETYMAMCAMALGDPFTWSTLQTGAMVQNLLPVRGDELLQNGYSSDAMLEFHTEDGFHPARCDYLILFGIRNPDAVPTFVASVRDVKLEPMDRQMLSQPRFLIRPDDEHIRQLRLIDPDHPSLAQAIAMKENPRPVPVLFGDRMNPYLRVDRPFMQCVDQDRNAGRALDALMDELERVRESVTVGQGDLVIVDNYLAVHGRQAFHSRYDGTDRWLKRMIVSRDLRRSAAYRDVNSSRVLF</sequence>
<dbReference type="RefSeq" id="WP_231489149.1">
    <property type="nucleotide sequence ID" value="NZ_BAAAZO010000002.1"/>
</dbReference>